<dbReference type="PANTHER" id="PTHR37422:SF13">
    <property type="entry name" value="LIPOPOLYSACCHARIDE BIOSYNTHESIS PROTEIN PA4999-RELATED"/>
    <property type="match status" value="1"/>
</dbReference>
<dbReference type="Pfam" id="PF04932">
    <property type="entry name" value="Wzy_C"/>
    <property type="match status" value="1"/>
</dbReference>
<dbReference type="PANTHER" id="PTHR37422">
    <property type="entry name" value="TEICHURONIC ACID BIOSYNTHESIS PROTEIN TUAE"/>
    <property type="match status" value="1"/>
</dbReference>
<feature type="transmembrane region" description="Helical" evidence="5">
    <location>
        <begin position="360"/>
        <end position="383"/>
    </location>
</feature>
<keyword evidence="2 5" id="KW-0812">Transmembrane</keyword>
<dbReference type="GO" id="GO:0016020">
    <property type="term" value="C:membrane"/>
    <property type="evidence" value="ECO:0007669"/>
    <property type="project" value="UniProtKB-SubCell"/>
</dbReference>
<evidence type="ECO:0000313" key="8">
    <source>
        <dbReference type="Proteomes" id="UP001152467"/>
    </source>
</evidence>
<evidence type="ECO:0000256" key="1">
    <source>
        <dbReference type="ARBA" id="ARBA00004141"/>
    </source>
</evidence>
<protein>
    <recommendedName>
        <fullName evidence="6">O-antigen ligase-related domain-containing protein</fullName>
    </recommendedName>
</protein>
<accession>A0A9W4R184</accession>
<evidence type="ECO:0000256" key="4">
    <source>
        <dbReference type="ARBA" id="ARBA00023136"/>
    </source>
</evidence>
<feature type="transmembrane region" description="Helical" evidence="5">
    <location>
        <begin position="106"/>
        <end position="124"/>
    </location>
</feature>
<dbReference type="EMBL" id="CAMAPC010000012">
    <property type="protein sequence ID" value="CAH9062172.1"/>
    <property type="molecule type" value="Genomic_DNA"/>
</dbReference>
<feature type="transmembrane region" description="Helical" evidence="5">
    <location>
        <begin position="75"/>
        <end position="94"/>
    </location>
</feature>
<keyword evidence="4 5" id="KW-0472">Membrane</keyword>
<dbReference type="AlphaFoldDB" id="A0A9W4R184"/>
<feature type="transmembrane region" description="Helical" evidence="5">
    <location>
        <begin position="159"/>
        <end position="177"/>
    </location>
</feature>
<feature type="transmembrane region" description="Helical" evidence="5">
    <location>
        <begin position="274"/>
        <end position="294"/>
    </location>
</feature>
<feature type="transmembrane region" description="Helical" evidence="5">
    <location>
        <begin position="6"/>
        <end position="25"/>
    </location>
</feature>
<evidence type="ECO:0000256" key="5">
    <source>
        <dbReference type="SAM" id="Phobius"/>
    </source>
</evidence>
<keyword evidence="8" id="KW-1185">Reference proteome</keyword>
<feature type="domain" description="O-antigen ligase-related" evidence="6">
    <location>
        <begin position="240"/>
        <end position="376"/>
    </location>
</feature>
<sequence length="463" mass="50768">MRELVYQNRFIIASLLITLAVLGAYQGVGPVGAFALVILPFAAFTAIRVSIAFIILFILFSYFRLHEAFPVLMPFKIPKLLALASLLGIVWHLFISKQLQPHWNSCHVLFIVLFVWLTVCVFMASNRAVAIEYFSGVLSKVFIMVFAISWWVKSAKHFNWVRIGIMLSGVSIALVAISNKMNGIGLVEGTRVTISRDLRSQLGDPNDLSLVLMFPVSFLAAEIFDKNNDKWRRIASGVGLTLLISGVIATQSRGGLLGIAAVLSFFIYQKVKNPVLVGAIGFVGTLLMVLFAGISDRQSGGAAEEGVDASAMGRIYAWQAAINMAVANPLTGVGINNFFVNYYFYSPHWDGKNHAVHSTWFQILGETGFVGLLVFAMLIVGIFKSLERTALLNAVSSNTNLNVNTYALKAGMIGFMVSGTFLTQAFTWPLYIILSLTIALEKLAQDNAGENYVHSNEEVAKSQ</sequence>
<comment type="subcellular location">
    <subcellularLocation>
        <location evidence="1">Membrane</location>
        <topology evidence="1">Multi-pass membrane protein</topology>
    </subcellularLocation>
</comment>
<evidence type="ECO:0000256" key="2">
    <source>
        <dbReference type="ARBA" id="ARBA00022692"/>
    </source>
</evidence>
<reference evidence="7" key="1">
    <citation type="submission" date="2022-07" db="EMBL/GenBank/DDBJ databases">
        <authorList>
            <person name="Criscuolo A."/>
        </authorList>
    </citation>
    <scope>NUCLEOTIDE SEQUENCE</scope>
    <source>
        <strain evidence="7">CIP111854</strain>
    </source>
</reference>
<gene>
    <name evidence="7" type="ORF">PSECIP111854_02959</name>
</gene>
<evidence type="ECO:0000259" key="6">
    <source>
        <dbReference type="Pfam" id="PF04932"/>
    </source>
</evidence>
<dbReference type="Proteomes" id="UP001152467">
    <property type="component" value="Unassembled WGS sequence"/>
</dbReference>
<feature type="transmembrane region" description="Helical" evidence="5">
    <location>
        <begin position="315"/>
        <end position="340"/>
    </location>
</feature>
<dbReference type="InterPro" id="IPR007016">
    <property type="entry name" value="O-antigen_ligase-rel_domated"/>
</dbReference>
<feature type="transmembrane region" description="Helical" evidence="5">
    <location>
        <begin position="130"/>
        <end position="152"/>
    </location>
</feature>
<dbReference type="RefSeq" id="WP_261626721.1">
    <property type="nucleotide sequence ID" value="NZ_CAMAPC010000012.1"/>
</dbReference>
<name>A0A9W4R184_9GAMM</name>
<organism evidence="7 8">
    <name type="scientific">Pseudoalteromonas holothuriae</name>
    <dbReference type="NCBI Taxonomy" id="2963714"/>
    <lineage>
        <taxon>Bacteria</taxon>
        <taxon>Pseudomonadati</taxon>
        <taxon>Pseudomonadota</taxon>
        <taxon>Gammaproteobacteria</taxon>
        <taxon>Alteromonadales</taxon>
        <taxon>Pseudoalteromonadaceae</taxon>
        <taxon>Pseudoalteromonas</taxon>
    </lineage>
</organism>
<feature type="transmembrane region" description="Helical" evidence="5">
    <location>
        <begin position="37"/>
        <end position="63"/>
    </location>
</feature>
<evidence type="ECO:0000256" key="3">
    <source>
        <dbReference type="ARBA" id="ARBA00022989"/>
    </source>
</evidence>
<dbReference type="InterPro" id="IPR051533">
    <property type="entry name" value="WaaL-like"/>
</dbReference>
<feature type="transmembrane region" description="Helical" evidence="5">
    <location>
        <begin position="237"/>
        <end position="268"/>
    </location>
</feature>
<keyword evidence="3 5" id="KW-1133">Transmembrane helix</keyword>
<comment type="caution">
    <text evidence="7">The sequence shown here is derived from an EMBL/GenBank/DDBJ whole genome shotgun (WGS) entry which is preliminary data.</text>
</comment>
<evidence type="ECO:0000313" key="7">
    <source>
        <dbReference type="EMBL" id="CAH9062172.1"/>
    </source>
</evidence>
<proteinExistence type="predicted"/>